<comment type="caution">
    <text evidence="1">The sequence shown here is derived from an EMBL/GenBank/DDBJ whole genome shotgun (WGS) entry which is preliminary data.</text>
</comment>
<dbReference type="EMBL" id="JANJQO010001805">
    <property type="protein sequence ID" value="KAJ2969168.1"/>
    <property type="molecule type" value="Genomic_DNA"/>
</dbReference>
<proteinExistence type="predicted"/>
<name>A0ACC1MSI8_9HYPO</name>
<sequence length="490" mass="56207">MAPMSAAPVSLLSLPWEIRGVILLEVLEPQQRREPIFDRKFMQKRVRLRNLFDETHPKDTNIYIEKPGTWALAQSARALQATSRRLRDDVTLLINEIFKTGKEDAPFILDIMIVKDVGVFPTWLCFPYRTKRILSLRVNLRIIRPDAKAVPLEWVELARYPESISPRWGELNMPTFWSFFAVLTLLSLSRLRYAQVVDEAGIKSAAAPTNEQQRQPTDGDAKDNQQQSKGVHATGSILKHRSSVLDAYLVPMEETPYVVDQLHIDYKPTEYRPNGKVIVPGVEDKSRNGPFYKEGHVQFGREVFHDNTDYSDSWETHELQMEEKAAGRIASGQLLEYTWQSITRMTDYKQGEDELAIYHYTLASSVGEVVYSPPVGNDGCMMSKNTDSWISAYESDGDWRTMNISKAIAKEEASEEPAKGYIALLQLAKRRSALGWQAQFDEKQEAQERDRSEKDKKQPWFNSCESTAVEGQSWRRTVPWPMQHDSVSER</sequence>
<dbReference type="Proteomes" id="UP001143910">
    <property type="component" value="Unassembled WGS sequence"/>
</dbReference>
<evidence type="ECO:0000313" key="1">
    <source>
        <dbReference type="EMBL" id="KAJ2969168.1"/>
    </source>
</evidence>
<organism evidence="1 2">
    <name type="scientific">Zarea fungicola</name>
    <dbReference type="NCBI Taxonomy" id="93591"/>
    <lineage>
        <taxon>Eukaryota</taxon>
        <taxon>Fungi</taxon>
        <taxon>Dikarya</taxon>
        <taxon>Ascomycota</taxon>
        <taxon>Pezizomycotina</taxon>
        <taxon>Sordariomycetes</taxon>
        <taxon>Hypocreomycetidae</taxon>
        <taxon>Hypocreales</taxon>
        <taxon>Cordycipitaceae</taxon>
        <taxon>Zarea</taxon>
    </lineage>
</organism>
<gene>
    <name evidence="1" type="ORF">NQ176_g8813</name>
</gene>
<keyword evidence="2" id="KW-1185">Reference proteome</keyword>
<accession>A0ACC1MSI8</accession>
<protein>
    <submittedName>
        <fullName evidence="1">Uncharacterized protein</fullName>
    </submittedName>
</protein>
<evidence type="ECO:0000313" key="2">
    <source>
        <dbReference type="Proteomes" id="UP001143910"/>
    </source>
</evidence>
<reference evidence="1" key="1">
    <citation type="submission" date="2022-08" db="EMBL/GenBank/DDBJ databases">
        <title>Genome Sequence of Lecanicillium fungicola.</title>
        <authorList>
            <person name="Buettner E."/>
        </authorList>
    </citation>
    <scope>NUCLEOTIDE SEQUENCE</scope>
    <source>
        <strain evidence="1">Babe33</strain>
    </source>
</reference>